<accession>A0A493TW25</accession>
<keyword evidence="17" id="KW-0458">Lysosome</keyword>
<keyword evidence="10" id="KW-1278">Translocase</keyword>
<name>A0A493TW25_ANAPP</name>
<keyword evidence="12 24" id="KW-1133">Transmembrane helix</keyword>
<dbReference type="Ensembl" id="ENSAPLT00000040984.1">
    <property type="protein sequence ID" value="ENSAPLP00000030098.1"/>
    <property type="gene ID" value="ENSAPLG00000020569.1"/>
</dbReference>
<evidence type="ECO:0000259" key="25">
    <source>
        <dbReference type="PROSITE" id="PS50939"/>
    </source>
</evidence>
<dbReference type="PROSITE" id="PS50939">
    <property type="entry name" value="CYTOCHROME_B561"/>
    <property type="match status" value="1"/>
</dbReference>
<evidence type="ECO:0000256" key="17">
    <source>
        <dbReference type="ARBA" id="ARBA00023228"/>
    </source>
</evidence>
<dbReference type="PANTHER" id="PTHR10106:SF38">
    <property type="entry name" value="LYSOSOMAL MEMBRANE ASCORBATE-DEPENDENT FERRIREDUCTASE CYB561A3"/>
    <property type="match status" value="1"/>
</dbReference>
<keyword evidence="14" id="KW-0408">Iron</keyword>
<dbReference type="Pfam" id="PF03188">
    <property type="entry name" value="Cytochrom_B561"/>
    <property type="match status" value="1"/>
</dbReference>
<evidence type="ECO:0000256" key="19">
    <source>
        <dbReference type="ARBA" id="ARBA00040498"/>
    </source>
</evidence>
<evidence type="ECO:0000256" key="11">
    <source>
        <dbReference type="ARBA" id="ARBA00022982"/>
    </source>
</evidence>
<evidence type="ECO:0000256" key="24">
    <source>
        <dbReference type="SAM" id="Phobius"/>
    </source>
</evidence>
<dbReference type="Proteomes" id="UP000016666">
    <property type="component" value="Chromosome 5"/>
</dbReference>
<dbReference type="SMART" id="SM00665">
    <property type="entry name" value="B561"/>
    <property type="match status" value="1"/>
</dbReference>
<reference evidence="26 27" key="1">
    <citation type="submission" date="2017-10" db="EMBL/GenBank/DDBJ databases">
        <title>A new Pekin duck reference genome.</title>
        <authorList>
            <person name="Hou Z.-C."/>
            <person name="Zhou Z.-K."/>
            <person name="Zhu F."/>
            <person name="Hou S.-S."/>
        </authorList>
    </citation>
    <scope>NUCLEOTIDE SEQUENCE [LARGE SCALE GENOMIC DNA]</scope>
</reference>
<keyword evidence="7 24" id="KW-0812">Transmembrane</keyword>
<evidence type="ECO:0000256" key="10">
    <source>
        <dbReference type="ARBA" id="ARBA00022967"/>
    </source>
</evidence>
<keyword evidence="11" id="KW-0249">Electron transport</keyword>
<proteinExistence type="predicted"/>
<evidence type="ECO:0000256" key="16">
    <source>
        <dbReference type="ARBA" id="ARBA00023180"/>
    </source>
</evidence>
<organism evidence="26 27">
    <name type="scientific">Anas platyrhynchos platyrhynchos</name>
    <name type="common">Northern mallard</name>
    <dbReference type="NCBI Taxonomy" id="8840"/>
    <lineage>
        <taxon>Eukaryota</taxon>
        <taxon>Metazoa</taxon>
        <taxon>Chordata</taxon>
        <taxon>Craniata</taxon>
        <taxon>Vertebrata</taxon>
        <taxon>Euteleostomi</taxon>
        <taxon>Archelosauria</taxon>
        <taxon>Archosauria</taxon>
        <taxon>Dinosauria</taxon>
        <taxon>Saurischia</taxon>
        <taxon>Theropoda</taxon>
        <taxon>Coelurosauria</taxon>
        <taxon>Aves</taxon>
        <taxon>Neognathae</taxon>
        <taxon>Galloanserae</taxon>
        <taxon>Anseriformes</taxon>
        <taxon>Anatidae</taxon>
        <taxon>Anatinae</taxon>
        <taxon>Anas</taxon>
    </lineage>
</organism>
<feature type="transmembrane region" description="Helical" evidence="24">
    <location>
        <begin position="144"/>
        <end position="165"/>
    </location>
</feature>
<dbReference type="AlphaFoldDB" id="A0A493TW25"/>
<gene>
    <name evidence="26" type="primary">CYB561A3</name>
</gene>
<evidence type="ECO:0000256" key="22">
    <source>
        <dbReference type="ARBA" id="ARBA00046132"/>
    </source>
</evidence>
<feature type="transmembrane region" description="Helical" evidence="24">
    <location>
        <begin position="215"/>
        <end position="235"/>
    </location>
</feature>
<evidence type="ECO:0000256" key="7">
    <source>
        <dbReference type="ARBA" id="ARBA00022692"/>
    </source>
</evidence>
<evidence type="ECO:0000256" key="9">
    <source>
        <dbReference type="ARBA" id="ARBA00022753"/>
    </source>
</evidence>
<dbReference type="GO" id="GO:0140571">
    <property type="term" value="F:transmembrane ascorbate ferrireductase activity"/>
    <property type="evidence" value="ECO:0007669"/>
    <property type="project" value="UniProtKB-EC"/>
</dbReference>
<reference evidence="26" key="2">
    <citation type="submission" date="2025-08" db="UniProtKB">
        <authorList>
            <consortium name="Ensembl"/>
        </authorList>
    </citation>
    <scope>IDENTIFICATION</scope>
</reference>
<evidence type="ECO:0000256" key="3">
    <source>
        <dbReference type="ARBA" id="ARBA00004155"/>
    </source>
</evidence>
<evidence type="ECO:0000256" key="20">
    <source>
        <dbReference type="ARBA" id="ARBA00042550"/>
    </source>
</evidence>
<dbReference type="GO" id="GO:0006879">
    <property type="term" value="P:intracellular iron ion homeostasis"/>
    <property type="evidence" value="ECO:0007669"/>
    <property type="project" value="Ensembl"/>
</dbReference>
<evidence type="ECO:0000256" key="1">
    <source>
        <dbReference type="ARBA" id="ARBA00001970"/>
    </source>
</evidence>
<dbReference type="GeneTree" id="ENSGT00950000183197"/>
<evidence type="ECO:0000256" key="14">
    <source>
        <dbReference type="ARBA" id="ARBA00023004"/>
    </source>
</evidence>
<feature type="domain" description="Cytochrome b561" evidence="25">
    <location>
        <begin position="40"/>
        <end position="235"/>
    </location>
</feature>
<evidence type="ECO:0000313" key="26">
    <source>
        <dbReference type="Ensembl" id="ENSAPLP00000030098.1"/>
    </source>
</evidence>
<dbReference type="InterPro" id="IPR006593">
    <property type="entry name" value="Cyt_b561/ferric_Rdtase_TM"/>
</dbReference>
<dbReference type="STRING" id="8840.ENSAPLP00000030098"/>
<feature type="transmembrane region" description="Helical" evidence="24">
    <location>
        <begin position="109"/>
        <end position="132"/>
    </location>
</feature>
<evidence type="ECO:0000256" key="4">
    <source>
        <dbReference type="ARBA" id="ARBA00011738"/>
    </source>
</evidence>
<evidence type="ECO:0000256" key="13">
    <source>
        <dbReference type="ARBA" id="ARBA00023002"/>
    </source>
</evidence>
<evidence type="ECO:0000256" key="23">
    <source>
        <dbReference type="ARBA" id="ARBA00048457"/>
    </source>
</evidence>
<keyword evidence="8" id="KW-0479">Metal-binding</keyword>
<feature type="transmembrane region" description="Helical" evidence="24">
    <location>
        <begin position="75"/>
        <end position="97"/>
    </location>
</feature>
<feature type="transmembrane region" description="Helical" evidence="24">
    <location>
        <begin position="37"/>
        <end position="55"/>
    </location>
</feature>
<dbReference type="PANTHER" id="PTHR10106">
    <property type="entry name" value="CYTOCHROME B561-RELATED"/>
    <property type="match status" value="1"/>
</dbReference>
<evidence type="ECO:0000313" key="27">
    <source>
        <dbReference type="Proteomes" id="UP000016666"/>
    </source>
</evidence>
<evidence type="ECO:0000256" key="6">
    <source>
        <dbReference type="ARBA" id="ARBA00022617"/>
    </source>
</evidence>
<protein>
    <recommendedName>
        <fullName evidence="19">Lysosomal membrane ascorbate-dependent ferrireductase CYB561A3</fullName>
        <ecNumber evidence="18">7.2.1.3</ecNumber>
    </recommendedName>
    <alternativeName>
        <fullName evidence="21">Cytochrome b ascorbate-dependent protein 3</fullName>
    </alternativeName>
    <alternativeName>
        <fullName evidence="20">Lysosomal cytochrome b</fullName>
    </alternativeName>
</protein>
<keyword evidence="9" id="KW-0967">Endosome</keyword>
<dbReference type="GO" id="GO:0005765">
    <property type="term" value="C:lysosomal membrane"/>
    <property type="evidence" value="ECO:0007669"/>
    <property type="project" value="UniProtKB-SubCell"/>
</dbReference>
<dbReference type="Gene3D" id="1.20.120.1770">
    <property type="match status" value="1"/>
</dbReference>
<keyword evidence="15 24" id="KW-0472">Membrane</keyword>
<evidence type="ECO:0000256" key="21">
    <source>
        <dbReference type="ARBA" id="ARBA00042571"/>
    </source>
</evidence>
<dbReference type="InterPro" id="IPR043205">
    <property type="entry name" value="CYB561/CYBRD1-like"/>
</dbReference>
<evidence type="ECO:0000256" key="12">
    <source>
        <dbReference type="ARBA" id="ARBA00022989"/>
    </source>
</evidence>
<comment type="subunit">
    <text evidence="4">Homodimer.</text>
</comment>
<evidence type="ECO:0000256" key="5">
    <source>
        <dbReference type="ARBA" id="ARBA00022448"/>
    </source>
</evidence>
<dbReference type="GO" id="GO:0031902">
    <property type="term" value="C:late endosome membrane"/>
    <property type="evidence" value="ECO:0007669"/>
    <property type="project" value="UniProtKB-SubCell"/>
</dbReference>
<keyword evidence="13" id="KW-0560">Oxidoreductase</keyword>
<dbReference type="OMA" id="LSTIYWM"/>
<dbReference type="EC" id="7.2.1.3" evidence="18"/>
<evidence type="ECO:0000256" key="8">
    <source>
        <dbReference type="ARBA" id="ARBA00022723"/>
    </source>
</evidence>
<comment type="cofactor">
    <cofactor evidence="1">
        <name>heme b</name>
        <dbReference type="ChEBI" id="CHEBI:60344"/>
    </cofactor>
</comment>
<comment type="subcellular location">
    <subcellularLocation>
        <location evidence="2">Late endosome membrane</location>
        <topology evidence="2">Multi-pass membrane protein</topology>
    </subcellularLocation>
    <subcellularLocation>
        <location evidence="3">Lysosome membrane</location>
        <topology evidence="3">Multi-pass membrane protein</topology>
    </subcellularLocation>
</comment>
<comment type="function">
    <text evidence="22">Transmembrane reductase that uses ascorbate as an electron donor in the cytoplasm and transfers electrons across membranes to reduce iron cations Fe(3+) into Fe(2+) in the lumen of the late endosome and lysosome. Reduced iron can then be extruded from the late endosome and lysosome to the cytoplasm by divalent metal-specific transporters. It is therefore most probably involved in endosomal and lysosomal cellular iron homeostasis.</text>
</comment>
<sequence>MAAPSEGEGEADGARISLPGSAAPPGAAMLAVPLRPFCAFLAGLGLLCLAFVAAWCQRWRGGFAWDGSARMFNWHPVLMVAGMVVLYGAAALVYRLPPAWHGPKLPWKLLHGALALTAFGLTVVGLVAVFGFHNASKTPNMYSLHSWLGLATVLLFSCQVGACSIPPQPALRPSPPNFPSSIPFSAVAGCLVILLRRKNGTAPVPYNRLPPEAVFANTLGLLIVLFGVLVLCALAKPDWKRPEDGSTDTRQVPAALWCCTSAPRVALRSRAGGLPPPVAPTGPSLGWAGQGSAGSRLTHISLQPLLGTER</sequence>
<keyword evidence="5" id="KW-0813">Transport</keyword>
<keyword evidence="6" id="KW-0349">Heme</keyword>
<dbReference type="GO" id="GO:0005730">
    <property type="term" value="C:nucleolus"/>
    <property type="evidence" value="ECO:0007669"/>
    <property type="project" value="Ensembl"/>
</dbReference>
<evidence type="ECO:0000256" key="18">
    <source>
        <dbReference type="ARBA" id="ARBA00024225"/>
    </source>
</evidence>
<comment type="catalytic activity">
    <reaction evidence="23">
        <text>Fe(3+)(out) + L-ascorbate(in) = monodehydro-L-ascorbate radical(in) + Fe(2+)(out) + H(+)</text>
        <dbReference type="Rhea" id="RHEA:30403"/>
        <dbReference type="ChEBI" id="CHEBI:15378"/>
        <dbReference type="ChEBI" id="CHEBI:29033"/>
        <dbReference type="ChEBI" id="CHEBI:29034"/>
        <dbReference type="ChEBI" id="CHEBI:38290"/>
        <dbReference type="ChEBI" id="CHEBI:59513"/>
        <dbReference type="EC" id="7.2.1.3"/>
    </reaction>
    <physiologicalReaction direction="left-to-right" evidence="23">
        <dbReference type="Rhea" id="RHEA:30404"/>
    </physiologicalReaction>
</comment>
<evidence type="ECO:0000256" key="15">
    <source>
        <dbReference type="ARBA" id="ARBA00023136"/>
    </source>
</evidence>
<reference evidence="26" key="3">
    <citation type="submission" date="2025-09" db="UniProtKB">
        <authorList>
            <consortium name="Ensembl"/>
        </authorList>
    </citation>
    <scope>IDENTIFICATION</scope>
</reference>
<evidence type="ECO:0000256" key="2">
    <source>
        <dbReference type="ARBA" id="ARBA00004107"/>
    </source>
</evidence>
<keyword evidence="16" id="KW-0325">Glycoprotein</keyword>
<dbReference type="GO" id="GO:0046872">
    <property type="term" value="F:metal ion binding"/>
    <property type="evidence" value="ECO:0007669"/>
    <property type="project" value="UniProtKB-KW"/>
</dbReference>
<keyword evidence="27" id="KW-1185">Reference proteome</keyword>